<dbReference type="Proteomes" id="UP000832011">
    <property type="component" value="Chromosome"/>
</dbReference>
<protein>
    <recommendedName>
        <fullName evidence="4 7">Phosphate-binding protein PstS</fullName>
    </recommendedName>
</protein>
<comment type="similarity">
    <text evidence="2 7">Belongs to the PstS family.</text>
</comment>
<dbReference type="EMBL" id="CP091511">
    <property type="protein sequence ID" value="UOO87840.1"/>
    <property type="molecule type" value="Genomic_DNA"/>
</dbReference>
<evidence type="ECO:0000313" key="11">
    <source>
        <dbReference type="Proteomes" id="UP000832011"/>
    </source>
</evidence>
<dbReference type="Gene3D" id="3.40.190.10">
    <property type="entry name" value="Periplasmic binding protein-like II"/>
    <property type="match status" value="2"/>
</dbReference>
<dbReference type="InterPro" id="IPR024370">
    <property type="entry name" value="PBP_domain"/>
</dbReference>
<dbReference type="PANTHER" id="PTHR42996:SF1">
    <property type="entry name" value="PHOSPHATE-BINDING PROTEIN PSTS"/>
    <property type="match status" value="1"/>
</dbReference>
<organism evidence="10 11">
    <name type="scientific">Vitreoscilla massiliensis</name>
    <dbReference type="NCBI Taxonomy" id="1689272"/>
    <lineage>
        <taxon>Bacteria</taxon>
        <taxon>Pseudomonadati</taxon>
        <taxon>Pseudomonadota</taxon>
        <taxon>Betaproteobacteria</taxon>
        <taxon>Neisseriales</taxon>
        <taxon>Neisseriaceae</taxon>
        <taxon>Vitreoscilla</taxon>
    </lineage>
</organism>
<dbReference type="Pfam" id="PF12849">
    <property type="entry name" value="PBP_like_2"/>
    <property type="match status" value="1"/>
</dbReference>
<evidence type="ECO:0000256" key="4">
    <source>
        <dbReference type="ARBA" id="ARBA00021889"/>
    </source>
</evidence>
<comment type="subunit">
    <text evidence="3 7">The complex is composed of two ATP-binding proteins (PstB), two transmembrane proteins (PstC and PstA) and a solute-binding protein (PstS).</text>
</comment>
<dbReference type="RefSeq" id="WP_058356720.1">
    <property type="nucleotide sequence ID" value="NZ_CABKVG010000009.1"/>
</dbReference>
<dbReference type="NCBIfam" id="NF008171">
    <property type="entry name" value="PRK10918.1"/>
    <property type="match status" value="1"/>
</dbReference>
<dbReference type="InterPro" id="IPR005673">
    <property type="entry name" value="ABC_phos-bd_PstS"/>
</dbReference>
<evidence type="ECO:0000256" key="8">
    <source>
        <dbReference type="SAM" id="SignalP"/>
    </source>
</evidence>
<keyword evidence="5 7" id="KW-0813">Transport</keyword>
<feature type="domain" description="PBP" evidence="9">
    <location>
        <begin position="40"/>
        <end position="330"/>
    </location>
</feature>
<evidence type="ECO:0000256" key="3">
    <source>
        <dbReference type="ARBA" id="ARBA00011529"/>
    </source>
</evidence>
<keyword evidence="6 7" id="KW-0592">Phosphate transport</keyword>
<gene>
    <name evidence="10" type="primary">pstS</name>
    <name evidence="10" type="ORF">LVJ82_10075</name>
</gene>
<accession>A0ABY4DZ91</accession>
<dbReference type="PIRSF" id="PIRSF002756">
    <property type="entry name" value="PstS"/>
    <property type="match status" value="1"/>
</dbReference>
<dbReference type="PROSITE" id="PS51257">
    <property type="entry name" value="PROKAR_LIPOPROTEIN"/>
    <property type="match status" value="1"/>
</dbReference>
<comment type="function">
    <text evidence="1 7">Part of the ABC transporter complex PstSACB involved in phosphate import.</text>
</comment>
<evidence type="ECO:0000256" key="6">
    <source>
        <dbReference type="ARBA" id="ARBA00022592"/>
    </source>
</evidence>
<evidence type="ECO:0000256" key="1">
    <source>
        <dbReference type="ARBA" id="ARBA00002841"/>
    </source>
</evidence>
<evidence type="ECO:0000313" key="10">
    <source>
        <dbReference type="EMBL" id="UOO87840.1"/>
    </source>
</evidence>
<sequence>MRLMLSSAIVLGALSLAACGGGESSKPVTPANSNASGTAAKASTGGITGAGASFPQPIYAQWAQDYNAAKGSQVNYQSIGSSGGVKQINAKTVDFGATDAPLSKEDLDKNGLVQFPTVIGGVVPIVNIDGVEPGKLKLDGATLANIYLGKITKWSDPAIKALNPDVNLPDAVITTVFRSDGSGTSFNFTNYLSAVSPEWKEKVGAANSVKWPTATGTAGTAGKGNEGVANFVRTVKNSIGYVEYAYAKQNAMSHVSLKNKAGNFVQPSLETFSAAAKADWSSAPGFGLILTDQADANAWPIASATFILVQAKPQDAAKAKATLSFFDWVYNSGDEAASKLDYVPLPADVKALVRESWKQVVDANGKPVL</sequence>
<keyword evidence="8" id="KW-0732">Signal</keyword>
<proteinExistence type="inferred from homology"/>
<dbReference type="NCBIfam" id="TIGR00975">
    <property type="entry name" value="3a0107s03"/>
    <property type="match status" value="1"/>
</dbReference>
<dbReference type="InterPro" id="IPR050962">
    <property type="entry name" value="Phosphate-bind_PstS"/>
</dbReference>
<reference evidence="10 11" key="1">
    <citation type="journal article" date="2022" name="Res Sq">
        <title>Evolution of multicellular longitudinally dividing oral cavity symbionts (Neisseriaceae).</title>
        <authorList>
            <person name="Nyongesa S."/>
            <person name="Weber P."/>
            <person name="Bernet E."/>
            <person name="Pullido F."/>
            <person name="Nieckarz M."/>
            <person name="Delaby M."/>
            <person name="Nieves C."/>
            <person name="Viehboeck T."/>
            <person name="Krause N."/>
            <person name="Rivera-Millot A."/>
            <person name="Nakamura A."/>
            <person name="Vischer N."/>
            <person name="VanNieuwenhze M."/>
            <person name="Brun Y."/>
            <person name="Cava F."/>
            <person name="Bulgheresi S."/>
            <person name="Veyrier F."/>
        </authorList>
    </citation>
    <scope>NUCLEOTIDE SEQUENCE [LARGE SCALE GENOMIC DNA]</scope>
    <source>
        <strain evidence="10 11">SN4</strain>
    </source>
</reference>
<evidence type="ECO:0000259" key="9">
    <source>
        <dbReference type="Pfam" id="PF12849"/>
    </source>
</evidence>
<dbReference type="SUPFAM" id="SSF53850">
    <property type="entry name" value="Periplasmic binding protein-like II"/>
    <property type="match status" value="1"/>
</dbReference>
<feature type="chain" id="PRO_5047075727" description="Phosphate-binding protein PstS" evidence="8">
    <location>
        <begin position="21"/>
        <end position="369"/>
    </location>
</feature>
<name>A0ABY4DZ91_9NEIS</name>
<keyword evidence="11" id="KW-1185">Reference proteome</keyword>
<evidence type="ECO:0000256" key="7">
    <source>
        <dbReference type="PIRNR" id="PIRNR002756"/>
    </source>
</evidence>
<dbReference type="CDD" id="cd13565">
    <property type="entry name" value="PBP2_PstS"/>
    <property type="match status" value="1"/>
</dbReference>
<dbReference type="PANTHER" id="PTHR42996">
    <property type="entry name" value="PHOSPHATE-BINDING PROTEIN PSTS"/>
    <property type="match status" value="1"/>
</dbReference>
<evidence type="ECO:0000256" key="5">
    <source>
        <dbReference type="ARBA" id="ARBA00022448"/>
    </source>
</evidence>
<evidence type="ECO:0000256" key="2">
    <source>
        <dbReference type="ARBA" id="ARBA00008725"/>
    </source>
</evidence>
<feature type="signal peptide" evidence="8">
    <location>
        <begin position="1"/>
        <end position="20"/>
    </location>
</feature>